<evidence type="ECO:0000313" key="2">
    <source>
        <dbReference type="Proteomes" id="UP000297703"/>
    </source>
</evidence>
<gene>
    <name evidence="1" type="ORF">DR999_PMT11226</name>
</gene>
<dbReference type="Proteomes" id="UP000297703">
    <property type="component" value="Unassembled WGS sequence"/>
</dbReference>
<reference evidence="1 2" key="1">
    <citation type="submission" date="2019-04" db="EMBL/GenBank/DDBJ databases">
        <title>Draft genome of the big-headed turtle Platysternon megacephalum.</title>
        <authorList>
            <person name="Gong S."/>
        </authorList>
    </citation>
    <scope>NUCLEOTIDE SEQUENCE [LARGE SCALE GENOMIC DNA]</scope>
    <source>
        <strain evidence="1">DO16091913</strain>
        <tissue evidence="1">Muscle</tissue>
    </source>
</reference>
<name>A0A4D9EEU1_9SAUR</name>
<keyword evidence="2" id="KW-1185">Reference proteome</keyword>
<sequence>MPCTEIEKDVLSFESKYNNKCAVLSPGEQRFSILFILQLLLFWAVSKQKQCMCGLTPKDLRLCRDIPENTYRSHETGRAPFQTAIYSPLQPEVFITITAKPHW</sequence>
<accession>A0A4D9EEU1</accession>
<dbReference type="AlphaFoldDB" id="A0A4D9EEU1"/>
<organism evidence="1 2">
    <name type="scientific">Platysternon megacephalum</name>
    <name type="common">big-headed turtle</name>
    <dbReference type="NCBI Taxonomy" id="55544"/>
    <lineage>
        <taxon>Eukaryota</taxon>
        <taxon>Metazoa</taxon>
        <taxon>Chordata</taxon>
        <taxon>Craniata</taxon>
        <taxon>Vertebrata</taxon>
        <taxon>Euteleostomi</taxon>
        <taxon>Archelosauria</taxon>
        <taxon>Testudinata</taxon>
        <taxon>Testudines</taxon>
        <taxon>Cryptodira</taxon>
        <taxon>Durocryptodira</taxon>
        <taxon>Testudinoidea</taxon>
        <taxon>Platysternidae</taxon>
        <taxon>Platysternon</taxon>
    </lineage>
</organism>
<protein>
    <submittedName>
        <fullName evidence="1">Polyadenylate-binding protein-interacting protein 2B</fullName>
    </submittedName>
</protein>
<reference evidence="1 2" key="2">
    <citation type="submission" date="2019-04" db="EMBL/GenBank/DDBJ databases">
        <title>The genome sequence of big-headed turtle.</title>
        <authorList>
            <person name="Gong S."/>
        </authorList>
    </citation>
    <scope>NUCLEOTIDE SEQUENCE [LARGE SCALE GENOMIC DNA]</scope>
    <source>
        <strain evidence="1">DO16091913</strain>
        <tissue evidence="1">Muscle</tissue>
    </source>
</reference>
<comment type="caution">
    <text evidence="1">The sequence shown here is derived from an EMBL/GenBank/DDBJ whole genome shotgun (WGS) entry which is preliminary data.</text>
</comment>
<dbReference type="EMBL" id="QXTE01000102">
    <property type="protein sequence ID" value="TFK06113.1"/>
    <property type="molecule type" value="Genomic_DNA"/>
</dbReference>
<proteinExistence type="predicted"/>
<evidence type="ECO:0000313" key="1">
    <source>
        <dbReference type="EMBL" id="TFK06113.1"/>
    </source>
</evidence>